<evidence type="ECO:0000313" key="2">
    <source>
        <dbReference type="EMBL" id="OXA48966.1"/>
    </source>
</evidence>
<sequence length="164" mass="18579">MDIVVPERPKVLPRRLLSLPGNSNELYFPIPKPRNLYQTLEMNSPPVPKPRNSIMISSPRPAVKRKQPNFDQEVQEDEKGQLKNYKPNLQSWIDVNSSIHPGVAKADNVAIDLQIKPPAGHTIIHHDVRTGYPPTHSAHGRGKPKRRKIGDDDFSKSLYRCSIL</sequence>
<dbReference type="EMBL" id="LNIX01000011">
    <property type="protein sequence ID" value="OXA48966.1"/>
    <property type="molecule type" value="Genomic_DNA"/>
</dbReference>
<gene>
    <name evidence="2" type="ORF">Fcan01_16693</name>
</gene>
<name>A0A226DXM6_FOLCA</name>
<protein>
    <submittedName>
        <fullName evidence="2">Uncharacterized protein</fullName>
    </submittedName>
</protein>
<feature type="compositionally biased region" description="Basic residues" evidence="1">
    <location>
        <begin position="138"/>
        <end position="148"/>
    </location>
</feature>
<organism evidence="2 3">
    <name type="scientific">Folsomia candida</name>
    <name type="common">Springtail</name>
    <dbReference type="NCBI Taxonomy" id="158441"/>
    <lineage>
        <taxon>Eukaryota</taxon>
        <taxon>Metazoa</taxon>
        <taxon>Ecdysozoa</taxon>
        <taxon>Arthropoda</taxon>
        <taxon>Hexapoda</taxon>
        <taxon>Collembola</taxon>
        <taxon>Entomobryomorpha</taxon>
        <taxon>Isotomoidea</taxon>
        <taxon>Isotomidae</taxon>
        <taxon>Proisotominae</taxon>
        <taxon>Folsomia</taxon>
    </lineage>
</organism>
<evidence type="ECO:0000313" key="3">
    <source>
        <dbReference type="Proteomes" id="UP000198287"/>
    </source>
</evidence>
<accession>A0A226DXM6</accession>
<reference evidence="2 3" key="1">
    <citation type="submission" date="2015-12" db="EMBL/GenBank/DDBJ databases">
        <title>The genome of Folsomia candida.</title>
        <authorList>
            <person name="Faddeeva A."/>
            <person name="Derks M.F."/>
            <person name="Anvar Y."/>
            <person name="Smit S."/>
            <person name="Van Straalen N."/>
            <person name="Roelofs D."/>
        </authorList>
    </citation>
    <scope>NUCLEOTIDE SEQUENCE [LARGE SCALE GENOMIC DNA]</scope>
    <source>
        <strain evidence="2 3">VU population</strain>
        <tissue evidence="2">Whole body</tissue>
    </source>
</reference>
<proteinExistence type="predicted"/>
<keyword evidence="3" id="KW-1185">Reference proteome</keyword>
<dbReference type="AlphaFoldDB" id="A0A226DXM6"/>
<feature type="region of interest" description="Disordered" evidence="1">
    <location>
        <begin position="44"/>
        <end position="82"/>
    </location>
</feature>
<evidence type="ECO:0000256" key="1">
    <source>
        <dbReference type="SAM" id="MobiDB-lite"/>
    </source>
</evidence>
<comment type="caution">
    <text evidence="2">The sequence shown here is derived from an EMBL/GenBank/DDBJ whole genome shotgun (WGS) entry which is preliminary data.</text>
</comment>
<feature type="region of interest" description="Disordered" evidence="1">
    <location>
        <begin position="128"/>
        <end position="151"/>
    </location>
</feature>
<dbReference type="Proteomes" id="UP000198287">
    <property type="component" value="Unassembled WGS sequence"/>
</dbReference>